<gene>
    <name evidence="2" type="ORF">WDV06_04350</name>
</gene>
<dbReference type="RefSeq" id="WP_395508260.1">
    <property type="nucleotide sequence ID" value="NZ_JBBDHD010000007.1"/>
</dbReference>
<accession>A0ABW7P7K7</accession>
<dbReference type="EMBL" id="JBBDHD010000007">
    <property type="protein sequence ID" value="MFH7594322.1"/>
    <property type="molecule type" value="Genomic_DNA"/>
</dbReference>
<evidence type="ECO:0000313" key="2">
    <source>
        <dbReference type="EMBL" id="MFH7594322.1"/>
    </source>
</evidence>
<protein>
    <recommendedName>
        <fullName evidence="4">STAS domain-containing protein</fullName>
    </recommendedName>
</protein>
<proteinExistence type="predicted"/>
<evidence type="ECO:0008006" key="4">
    <source>
        <dbReference type="Google" id="ProtNLM"/>
    </source>
</evidence>
<organism evidence="2 3">
    <name type="scientific">Streptomyces racemochromogenes</name>
    <dbReference type="NCBI Taxonomy" id="67353"/>
    <lineage>
        <taxon>Bacteria</taxon>
        <taxon>Bacillati</taxon>
        <taxon>Actinomycetota</taxon>
        <taxon>Actinomycetes</taxon>
        <taxon>Kitasatosporales</taxon>
        <taxon>Streptomycetaceae</taxon>
        <taxon>Streptomyces</taxon>
    </lineage>
</organism>
<evidence type="ECO:0000313" key="3">
    <source>
        <dbReference type="Proteomes" id="UP001610631"/>
    </source>
</evidence>
<sequence length="103" mass="11054">MLITHVLDRGTLTVKVLHGLDITNRAAVAFQIEALVATHRPDQVVLELPAGEPGPATLSAMARTQRMCRSLDIAFTVTGAPVRTQEAGSQAPERLATGARRDR</sequence>
<name>A0ABW7P7K7_9ACTN</name>
<feature type="region of interest" description="Disordered" evidence="1">
    <location>
        <begin position="82"/>
        <end position="103"/>
    </location>
</feature>
<comment type="caution">
    <text evidence="2">The sequence shown here is derived from an EMBL/GenBank/DDBJ whole genome shotgun (WGS) entry which is preliminary data.</text>
</comment>
<reference evidence="2 3" key="1">
    <citation type="submission" date="2024-03" db="EMBL/GenBank/DDBJ databases">
        <title>Whole genome sequencing of Streptomyces racemochromogenes, to identify antimicrobial biosynthetic gene clusters.</title>
        <authorList>
            <person name="Suryawanshi P."/>
            <person name="Krishnaraj P.U."/>
            <person name="Arun Y.P."/>
            <person name="Suryawanshi M.P."/>
            <person name="Rakshit O."/>
        </authorList>
    </citation>
    <scope>NUCLEOTIDE SEQUENCE [LARGE SCALE GENOMIC DNA]</scope>
    <source>
        <strain evidence="2 3">AUDT626</strain>
    </source>
</reference>
<evidence type="ECO:0000256" key="1">
    <source>
        <dbReference type="SAM" id="MobiDB-lite"/>
    </source>
</evidence>
<keyword evidence="3" id="KW-1185">Reference proteome</keyword>
<dbReference type="Proteomes" id="UP001610631">
    <property type="component" value="Unassembled WGS sequence"/>
</dbReference>